<dbReference type="GO" id="GO:0009378">
    <property type="term" value="F:four-way junction helicase activity"/>
    <property type="evidence" value="ECO:0007669"/>
    <property type="project" value="TreeGrafter"/>
</dbReference>
<dbReference type="PANTHER" id="PTHR13710">
    <property type="entry name" value="DNA HELICASE RECQ FAMILY MEMBER"/>
    <property type="match status" value="1"/>
</dbReference>
<dbReference type="GO" id="GO:0005524">
    <property type="term" value="F:ATP binding"/>
    <property type="evidence" value="ECO:0007669"/>
    <property type="project" value="UniProtKB-KW"/>
</dbReference>
<dbReference type="EMBL" id="JACBAE010000877">
    <property type="protein sequence ID" value="KAF7174528.1"/>
    <property type="molecule type" value="Genomic_DNA"/>
</dbReference>
<dbReference type="InterPro" id="IPR001650">
    <property type="entry name" value="Helicase_C-like"/>
</dbReference>
<dbReference type="GO" id="GO:0005737">
    <property type="term" value="C:cytoplasm"/>
    <property type="evidence" value="ECO:0007669"/>
    <property type="project" value="TreeGrafter"/>
</dbReference>
<evidence type="ECO:0000256" key="2">
    <source>
        <dbReference type="ARBA" id="ARBA00022741"/>
    </source>
</evidence>
<dbReference type="PROSITE" id="PS51194">
    <property type="entry name" value="HELICASE_CTER"/>
    <property type="match status" value="1"/>
</dbReference>
<dbReference type="GO" id="GO:0043138">
    <property type="term" value="F:3'-5' DNA helicase activity"/>
    <property type="evidence" value="ECO:0007669"/>
    <property type="project" value="UniProtKB-EC"/>
</dbReference>
<evidence type="ECO:0000256" key="5">
    <source>
        <dbReference type="ARBA" id="ARBA00034808"/>
    </source>
</evidence>
<dbReference type="SMART" id="SM00490">
    <property type="entry name" value="HELICc"/>
    <property type="match status" value="1"/>
</dbReference>
<dbReference type="SUPFAM" id="SSF52540">
    <property type="entry name" value="P-loop containing nucleoside triphosphate hydrolases"/>
    <property type="match status" value="1"/>
</dbReference>
<protein>
    <recommendedName>
        <fullName evidence="5">DNA 3'-5' helicase</fullName>
        <ecNumber evidence="5">5.6.2.4</ecNumber>
    </recommendedName>
</protein>
<gene>
    <name evidence="9" type="ORF">CNMCM5623_007656</name>
</gene>
<evidence type="ECO:0000256" key="1">
    <source>
        <dbReference type="ARBA" id="ARBA00005446"/>
    </source>
</evidence>
<keyword evidence="3" id="KW-0067">ATP-binding</keyword>
<dbReference type="SMART" id="SM00487">
    <property type="entry name" value="DEXDc"/>
    <property type="match status" value="1"/>
</dbReference>
<dbReference type="OrthoDB" id="5153301at2759"/>
<feature type="domain" description="Helicase ATP-binding" evidence="7">
    <location>
        <begin position="111"/>
        <end position="270"/>
    </location>
</feature>
<organism evidence="9 10">
    <name type="scientific">Aspergillus felis</name>
    <dbReference type="NCBI Taxonomy" id="1287682"/>
    <lineage>
        <taxon>Eukaryota</taxon>
        <taxon>Fungi</taxon>
        <taxon>Dikarya</taxon>
        <taxon>Ascomycota</taxon>
        <taxon>Pezizomycotina</taxon>
        <taxon>Eurotiomycetes</taxon>
        <taxon>Eurotiomycetidae</taxon>
        <taxon>Eurotiales</taxon>
        <taxon>Aspergillaceae</taxon>
        <taxon>Aspergillus</taxon>
        <taxon>Aspergillus subgen. Fumigati</taxon>
    </lineage>
</organism>
<accession>A0A8H6QKT7</accession>
<reference evidence="9" key="1">
    <citation type="submission" date="2020-06" db="EMBL/GenBank/DDBJ databases">
        <title>Draft genome sequences of strains closely related to Aspergillus parafelis and Aspergillus hiratsukae.</title>
        <authorList>
            <person name="Dos Santos R.A.C."/>
            <person name="Rivero-Menendez O."/>
            <person name="Steenwyk J.L."/>
            <person name="Mead M.E."/>
            <person name="Goldman G.H."/>
            <person name="Alastruey-Izquierdo A."/>
            <person name="Rokas A."/>
        </authorList>
    </citation>
    <scope>NUCLEOTIDE SEQUENCE</scope>
    <source>
        <strain evidence="9">CNM-CM5623</strain>
    </source>
</reference>
<evidence type="ECO:0000259" key="8">
    <source>
        <dbReference type="PROSITE" id="PS51194"/>
    </source>
</evidence>
<dbReference type="EC" id="5.6.2.4" evidence="5"/>
<feature type="domain" description="Helicase C-terminal" evidence="8">
    <location>
        <begin position="311"/>
        <end position="450"/>
    </location>
</feature>
<comment type="catalytic activity">
    <reaction evidence="4">
        <text>Couples ATP hydrolysis with the unwinding of duplex DNA by translocating in the 3'-5' direction.</text>
        <dbReference type="EC" id="5.6.2.4"/>
    </reaction>
</comment>
<dbReference type="InterPro" id="IPR011545">
    <property type="entry name" value="DEAD/DEAH_box_helicase_dom"/>
</dbReference>
<dbReference type="PANTHER" id="PTHR13710:SF154">
    <property type="entry name" value="RECQ HELICASE, PUTATIVE (AFU_ORTHOLOGUE AFUA_6G14720)-RELATED"/>
    <property type="match status" value="1"/>
</dbReference>
<dbReference type="GO" id="GO:0005694">
    <property type="term" value="C:chromosome"/>
    <property type="evidence" value="ECO:0007669"/>
    <property type="project" value="TreeGrafter"/>
</dbReference>
<dbReference type="Proteomes" id="UP000654922">
    <property type="component" value="Unassembled WGS sequence"/>
</dbReference>
<sequence>MDADAEEGMDIEQWMGHIADLQAAHSSHVAGMVYGWGIQEQAGSTAHRREIAPGHPSILGKRKQAPWEDEAEVSRMERRHQLATMDLEAAAQRMTGRPDMRFQGVQDPAIQAIQQGESPVVAVMPTSGGKSMLFMVPAFTAPGGTTIVVVPLVALQADMTRRCQELSISCMPWESWRPPDTASIMLVTPESAVSPDFQTFLNRLRWTRRLDRIVINKYHMVLNDQQDFRPQMAQLGRLVQAHTQMVWLTATLPPSMEDKLCRRIKHDQAAVTIYRARTSRPNVAYRVWRPDMTGVGQGPYQWIKSKAVVVFIQDHIQQATRGKVIIYTNIIRQVTAMARVLGCEAYYSKQLDKARVLAQFMGASPVIAATSALGMGVDIPNIRSIIHIRTPRTLLDYAQESGRAGWDRQHSKAIIIQPVGWDAPAPWMEGVAPEDQEQVAEYMGVVEGVGCQRVVLDEYLDGVVDGYQRRHCQDADAREQACDGCNPNWEGPVEPARVGSSPVPGEAGSRERDSQRGPI</sequence>
<dbReference type="GO" id="GO:0000724">
    <property type="term" value="P:double-strand break repair via homologous recombination"/>
    <property type="evidence" value="ECO:0007669"/>
    <property type="project" value="TreeGrafter"/>
</dbReference>
<evidence type="ECO:0000259" key="7">
    <source>
        <dbReference type="PROSITE" id="PS51192"/>
    </source>
</evidence>
<comment type="similarity">
    <text evidence="1">Belongs to the helicase family. RecQ subfamily.</text>
</comment>
<evidence type="ECO:0000313" key="10">
    <source>
        <dbReference type="Proteomes" id="UP000654922"/>
    </source>
</evidence>
<evidence type="ECO:0000256" key="6">
    <source>
        <dbReference type="SAM" id="MobiDB-lite"/>
    </source>
</evidence>
<feature type="compositionally biased region" description="Basic and acidic residues" evidence="6">
    <location>
        <begin position="508"/>
        <end position="519"/>
    </location>
</feature>
<proteinExistence type="inferred from homology"/>
<dbReference type="Pfam" id="PF00270">
    <property type="entry name" value="DEAD"/>
    <property type="match status" value="1"/>
</dbReference>
<dbReference type="AlphaFoldDB" id="A0A8H6QKT7"/>
<comment type="caution">
    <text evidence="9">The sequence shown here is derived from an EMBL/GenBank/DDBJ whole genome shotgun (WGS) entry which is preliminary data.</text>
</comment>
<evidence type="ECO:0000313" key="9">
    <source>
        <dbReference type="EMBL" id="KAF7174528.1"/>
    </source>
</evidence>
<keyword evidence="2" id="KW-0547">Nucleotide-binding</keyword>
<dbReference type="InterPro" id="IPR014001">
    <property type="entry name" value="Helicase_ATP-bd"/>
</dbReference>
<evidence type="ECO:0000256" key="3">
    <source>
        <dbReference type="ARBA" id="ARBA00022840"/>
    </source>
</evidence>
<dbReference type="GO" id="GO:0003676">
    <property type="term" value="F:nucleic acid binding"/>
    <property type="evidence" value="ECO:0007669"/>
    <property type="project" value="InterPro"/>
</dbReference>
<name>A0A8H6QKT7_9EURO</name>
<dbReference type="PROSITE" id="PS51192">
    <property type="entry name" value="HELICASE_ATP_BIND_1"/>
    <property type="match status" value="1"/>
</dbReference>
<dbReference type="InterPro" id="IPR027417">
    <property type="entry name" value="P-loop_NTPase"/>
</dbReference>
<dbReference type="CDD" id="cd17920">
    <property type="entry name" value="DEXHc_RecQ"/>
    <property type="match status" value="1"/>
</dbReference>
<dbReference type="Pfam" id="PF00271">
    <property type="entry name" value="Helicase_C"/>
    <property type="match status" value="1"/>
</dbReference>
<feature type="region of interest" description="Disordered" evidence="6">
    <location>
        <begin position="483"/>
        <end position="519"/>
    </location>
</feature>
<dbReference type="Gene3D" id="3.40.50.300">
    <property type="entry name" value="P-loop containing nucleotide triphosphate hydrolases"/>
    <property type="match status" value="2"/>
</dbReference>
<evidence type="ECO:0000256" key="4">
    <source>
        <dbReference type="ARBA" id="ARBA00034617"/>
    </source>
</evidence>